<sequence>MPLPKPEQKYSYADYLTWNENERWEIFDGVPYMQAAPTRIHQEISMELATQFHTYLKGKTCRVFAAPFCVRLDIEKNDNDIKNVVEPDITIVCDGSKLDDRGCKGSPDMIVEILSPSTGKTDKLIKFNKYEKAGVKEYWIVEPDQKLVSVFLLQPNSRYGRPEIYSDEDTITISIFKDLEIDLKTVFDIE</sequence>
<evidence type="ECO:0000313" key="2">
    <source>
        <dbReference type="EMBL" id="AOY76002.1"/>
    </source>
</evidence>
<dbReference type="InterPro" id="IPR011335">
    <property type="entry name" value="Restrct_endonuc-II-like"/>
</dbReference>
<dbReference type="Pfam" id="PF05685">
    <property type="entry name" value="Uma2"/>
    <property type="match status" value="1"/>
</dbReference>
<protein>
    <recommendedName>
        <fullName evidence="1">Putative restriction endonuclease domain-containing protein</fullName>
    </recommendedName>
</protein>
<dbReference type="Gene3D" id="3.90.1570.10">
    <property type="entry name" value="tt1808, chain A"/>
    <property type="match status" value="1"/>
</dbReference>
<dbReference type="AlphaFoldDB" id="A0AAC9RJD4"/>
<dbReference type="Proteomes" id="UP000192478">
    <property type="component" value="Chromosome"/>
</dbReference>
<dbReference type="PANTHER" id="PTHR36558:SF1">
    <property type="entry name" value="RESTRICTION ENDONUCLEASE DOMAIN-CONTAINING PROTEIN-RELATED"/>
    <property type="match status" value="1"/>
</dbReference>
<feature type="domain" description="Putative restriction endonuclease" evidence="1">
    <location>
        <begin position="14"/>
        <end position="183"/>
    </location>
</feature>
<name>A0AAC9RJD4_9CLOT</name>
<evidence type="ECO:0000259" key="1">
    <source>
        <dbReference type="Pfam" id="PF05685"/>
    </source>
</evidence>
<accession>A0AAC9RJD4</accession>
<reference evidence="2 4" key="1">
    <citation type="submission" date="2016-10" db="EMBL/GenBank/DDBJ databases">
        <title>Complete Genome Sequence of Acetogen Clostridium formicoaceticum ATCC 27076.</title>
        <authorList>
            <person name="Bao T."/>
            <person name="Cheng C."/>
            <person name="Zhao J."/>
            <person name="Yang S.-T."/>
            <person name="Wang J."/>
            <person name="Wang M."/>
        </authorList>
    </citation>
    <scope>NUCLEOTIDE SEQUENCE [LARGE SCALE GENOMIC DNA]</scope>
    <source>
        <strain evidence="2 4">ATCC 27076</strain>
    </source>
</reference>
<proteinExistence type="predicted"/>
<dbReference type="RefSeq" id="WP_070966754.1">
    <property type="nucleotide sequence ID" value="NZ_CP017603.1"/>
</dbReference>
<gene>
    <name evidence="2" type="ORF">BJL90_08885</name>
    <name evidence="3" type="ORF">CLFO_06800</name>
</gene>
<dbReference type="EMBL" id="CP017603">
    <property type="protein sequence ID" value="AOY76002.1"/>
    <property type="molecule type" value="Genomic_DNA"/>
</dbReference>
<evidence type="ECO:0000313" key="3">
    <source>
        <dbReference type="EMBL" id="ARE86358.1"/>
    </source>
</evidence>
<dbReference type="InterPro" id="IPR008538">
    <property type="entry name" value="Uma2"/>
</dbReference>
<organism evidence="3 5">
    <name type="scientific">Clostridium formicaceticum</name>
    <dbReference type="NCBI Taxonomy" id="1497"/>
    <lineage>
        <taxon>Bacteria</taxon>
        <taxon>Bacillati</taxon>
        <taxon>Bacillota</taxon>
        <taxon>Clostridia</taxon>
        <taxon>Eubacteriales</taxon>
        <taxon>Clostridiaceae</taxon>
        <taxon>Clostridium</taxon>
    </lineage>
</organism>
<evidence type="ECO:0000313" key="5">
    <source>
        <dbReference type="Proteomes" id="UP000192478"/>
    </source>
</evidence>
<reference evidence="3 5" key="2">
    <citation type="submission" date="2017-03" db="EMBL/GenBank/DDBJ databases">
        <title>Complete sequence of Clostridium formicaceticum DSM 92.</title>
        <authorList>
            <person name="Poehlein A."/>
            <person name="Karl M."/>
            <person name="Bengelsdorf F.R."/>
            <person name="Duerre P."/>
            <person name="Daniel R."/>
        </authorList>
    </citation>
    <scope>NUCLEOTIDE SEQUENCE [LARGE SCALE GENOMIC DNA]</scope>
    <source>
        <strain evidence="3 5">DSM 92</strain>
    </source>
</reference>
<dbReference type="InterPro" id="IPR012296">
    <property type="entry name" value="Nuclease_put_TT1808"/>
</dbReference>
<dbReference type="PANTHER" id="PTHR36558">
    <property type="entry name" value="GLR1098 PROTEIN"/>
    <property type="match status" value="1"/>
</dbReference>
<dbReference type="EMBL" id="CP020559">
    <property type="protein sequence ID" value="ARE86358.1"/>
    <property type="molecule type" value="Genomic_DNA"/>
</dbReference>
<dbReference type="KEGG" id="cfm:BJL90_08885"/>
<dbReference type="SUPFAM" id="SSF52980">
    <property type="entry name" value="Restriction endonuclease-like"/>
    <property type="match status" value="1"/>
</dbReference>
<keyword evidence="4" id="KW-1185">Reference proteome</keyword>
<dbReference type="CDD" id="cd06260">
    <property type="entry name" value="DUF820-like"/>
    <property type="match status" value="1"/>
</dbReference>
<dbReference type="Proteomes" id="UP000177894">
    <property type="component" value="Chromosome"/>
</dbReference>
<evidence type="ECO:0000313" key="4">
    <source>
        <dbReference type="Proteomes" id="UP000177894"/>
    </source>
</evidence>